<evidence type="ECO:0000256" key="4">
    <source>
        <dbReference type="SAM" id="Phobius"/>
    </source>
</evidence>
<keyword evidence="1" id="KW-0436">Ligase</keyword>
<dbReference type="GO" id="GO:0005524">
    <property type="term" value="F:ATP binding"/>
    <property type="evidence" value="ECO:0007669"/>
    <property type="project" value="UniProtKB-KW"/>
</dbReference>
<dbReference type="InterPro" id="IPR036565">
    <property type="entry name" value="Mur-like_cat_sf"/>
</dbReference>
<sequence length="249" mass="29004">MNKLLNAIFPFRDFLYILQLEEYSSERFIKWLPKFFFRRNIERRQSLVFTKRVKRTLALAVCIYLLSITLVITIVEDLKTILLLILLTNVFIPIYVFLSNLLLQPFFEKLKAVIRSRSKNLIKNLKELKVIVIAGSYGKTTIKNFIFQLLKYSHEIQMISGNINTPTGIANWIINNLRKNTKILVAEVDAYQIGEIKQSCSILSPDYCIITNIGDQHLERFKNESNLAKALFEAFENSKKDAFLLTDKE</sequence>
<protein>
    <recommendedName>
        <fullName evidence="5">Mur ligase central domain-containing protein</fullName>
    </recommendedName>
</protein>
<name>A0A3M0Z0I4_9BACT</name>
<evidence type="ECO:0000313" key="6">
    <source>
        <dbReference type="EMBL" id="RMD77264.1"/>
    </source>
</evidence>
<dbReference type="InterPro" id="IPR051046">
    <property type="entry name" value="MurCDEF_CellWall_CoF430Synth"/>
</dbReference>
<evidence type="ECO:0000313" key="7">
    <source>
        <dbReference type="Proteomes" id="UP000269410"/>
    </source>
</evidence>
<dbReference type="Proteomes" id="UP000269410">
    <property type="component" value="Unassembled WGS sequence"/>
</dbReference>
<keyword evidence="4" id="KW-1133">Transmembrane helix</keyword>
<dbReference type="AlphaFoldDB" id="A0A3M0Z0I4"/>
<evidence type="ECO:0000256" key="1">
    <source>
        <dbReference type="ARBA" id="ARBA00022598"/>
    </source>
</evidence>
<feature type="transmembrane region" description="Helical" evidence="4">
    <location>
        <begin position="56"/>
        <end position="75"/>
    </location>
</feature>
<keyword evidence="3" id="KW-0067">ATP-binding</keyword>
<dbReference type="SUPFAM" id="SSF53623">
    <property type="entry name" value="MurD-like peptide ligases, catalytic domain"/>
    <property type="match status" value="1"/>
</dbReference>
<dbReference type="PANTHER" id="PTHR43024:SF1">
    <property type="entry name" value="UDP-N-ACETYLMURAMOYL-TRIPEPTIDE--D-ALANYL-D-ALANINE LIGASE"/>
    <property type="match status" value="1"/>
</dbReference>
<dbReference type="Pfam" id="PF08245">
    <property type="entry name" value="Mur_ligase_M"/>
    <property type="match status" value="1"/>
</dbReference>
<reference evidence="6 7" key="1">
    <citation type="submission" date="2018-10" db="EMBL/GenBank/DDBJ databases">
        <title>Thermophilic Lithotrophy and Phototrophy in an Intertidal, Iron-rich, Geothermal Spring.</title>
        <authorList>
            <person name="Ward L.M."/>
            <person name="Idei A."/>
            <person name="Nakagawa M."/>
            <person name="Ueno Y."/>
            <person name="Fischer W."/>
            <person name="Mcglynn S.E."/>
        </authorList>
    </citation>
    <scope>NUCLEOTIDE SEQUENCE [LARGE SCALE GENOMIC DNA]</scope>
    <source>
        <strain evidence="6">J137</strain>
    </source>
</reference>
<dbReference type="Gene3D" id="3.40.1190.10">
    <property type="entry name" value="Mur-like, catalytic domain"/>
    <property type="match status" value="1"/>
</dbReference>
<dbReference type="EMBL" id="RFKV01000050">
    <property type="protein sequence ID" value="RMD77264.1"/>
    <property type="molecule type" value="Genomic_DNA"/>
</dbReference>
<evidence type="ECO:0000256" key="2">
    <source>
        <dbReference type="ARBA" id="ARBA00022741"/>
    </source>
</evidence>
<evidence type="ECO:0000256" key="3">
    <source>
        <dbReference type="ARBA" id="ARBA00022840"/>
    </source>
</evidence>
<feature type="domain" description="Mur ligase central" evidence="5">
    <location>
        <begin position="133"/>
        <end position="244"/>
    </location>
</feature>
<keyword evidence="4" id="KW-0812">Transmembrane</keyword>
<keyword evidence="4" id="KW-0472">Membrane</keyword>
<organism evidence="6 7">
    <name type="scientific">Candidatus Dojkabacteria bacterium</name>
    <dbReference type="NCBI Taxonomy" id="2099670"/>
    <lineage>
        <taxon>Bacteria</taxon>
        <taxon>Candidatus Dojkabacteria</taxon>
    </lineage>
</organism>
<keyword evidence="2" id="KW-0547">Nucleotide-binding</keyword>
<comment type="caution">
    <text evidence="6">The sequence shown here is derived from an EMBL/GenBank/DDBJ whole genome shotgun (WGS) entry which is preliminary data.</text>
</comment>
<accession>A0A3M0Z0I4</accession>
<evidence type="ECO:0000259" key="5">
    <source>
        <dbReference type="Pfam" id="PF08245"/>
    </source>
</evidence>
<feature type="non-terminal residue" evidence="6">
    <location>
        <position position="249"/>
    </location>
</feature>
<feature type="transmembrane region" description="Helical" evidence="4">
    <location>
        <begin position="81"/>
        <end position="103"/>
    </location>
</feature>
<gene>
    <name evidence="6" type="ORF">D6810_01470</name>
</gene>
<dbReference type="PANTHER" id="PTHR43024">
    <property type="entry name" value="UDP-N-ACETYLMURAMOYL-TRIPEPTIDE--D-ALANYL-D-ALANINE LIGASE"/>
    <property type="match status" value="1"/>
</dbReference>
<dbReference type="GO" id="GO:0016881">
    <property type="term" value="F:acid-amino acid ligase activity"/>
    <property type="evidence" value="ECO:0007669"/>
    <property type="project" value="InterPro"/>
</dbReference>
<proteinExistence type="predicted"/>
<dbReference type="InterPro" id="IPR013221">
    <property type="entry name" value="Mur_ligase_cen"/>
</dbReference>